<sequence>MQIKRTGIVLSPNRQRVVLRPFQPPGDDRILRVIARVCTLSEAEVDSQLDHVLDEFHGRHQDPKAFFKQRFCDLRHYLLTDTPLSDHRQLLLGAYFTQEYALESAALFNPSLVWHPDQSNVPAGSKRFAMSLRAVGEGHISSIVFRSGTISRDLEIAIDEPVRFVTTPTFVPDSSYENDLFRRKLIELGLGTAFTYQVLSELPSEFTLGQLETRLNASLREHRSHHDELAPIVEQVVILAKSNYEVQYTADHDLSERLIFPFSPTESNGIEDARFVHFQNDDGTSRYYATYSAYDGRMVLPQLLETKDFLRFKMHTLNGPAVANKGMALFPRKINGHYAMLGRQDGEHLYLMYSDMLYFWHTAELIIKPTYPWEYVQMGNCGSPIETEAGWLVLTHGVGPMRKYCIGAMLLDLEDPSKILARLAEPLITPNEVEREGYVPNVVYTCGAIVFENTLIIPYAMSDYATTFATIDLNELLSSMTS</sequence>
<dbReference type="PANTHER" id="PTHR34106">
    <property type="entry name" value="GLYCOSIDASE"/>
    <property type="match status" value="1"/>
</dbReference>
<dbReference type="SUPFAM" id="SSF75005">
    <property type="entry name" value="Arabinanase/levansucrase/invertase"/>
    <property type="match status" value="1"/>
</dbReference>
<dbReference type="PANTHER" id="PTHR34106:SF4">
    <property type="entry name" value="BLL5143 PROTEIN"/>
    <property type="match status" value="1"/>
</dbReference>
<dbReference type="InterPro" id="IPR007184">
    <property type="entry name" value="Mannoside_phosphorylase"/>
</dbReference>
<evidence type="ECO:0000313" key="5">
    <source>
        <dbReference type="Proteomes" id="UP000318538"/>
    </source>
</evidence>
<gene>
    <name evidence="4" type="ORF">K227x_33020</name>
</gene>
<comment type="similarity">
    <text evidence="3">Belongs to the glycosyl hydrolase 130 family.</text>
</comment>
<dbReference type="RefSeq" id="WP_145170740.1">
    <property type="nucleotide sequence ID" value="NZ_CP036525.1"/>
</dbReference>
<dbReference type="KEGG" id="rlc:K227x_33020"/>
<reference evidence="4 5" key="1">
    <citation type="submission" date="2019-02" db="EMBL/GenBank/DDBJ databases">
        <title>Deep-cultivation of Planctomycetes and their phenomic and genomic characterization uncovers novel biology.</title>
        <authorList>
            <person name="Wiegand S."/>
            <person name="Jogler M."/>
            <person name="Boedeker C."/>
            <person name="Pinto D."/>
            <person name="Vollmers J."/>
            <person name="Rivas-Marin E."/>
            <person name="Kohn T."/>
            <person name="Peeters S.H."/>
            <person name="Heuer A."/>
            <person name="Rast P."/>
            <person name="Oberbeckmann S."/>
            <person name="Bunk B."/>
            <person name="Jeske O."/>
            <person name="Meyerdierks A."/>
            <person name="Storesund J.E."/>
            <person name="Kallscheuer N."/>
            <person name="Luecker S."/>
            <person name="Lage O.M."/>
            <person name="Pohl T."/>
            <person name="Merkel B.J."/>
            <person name="Hornburger P."/>
            <person name="Mueller R.-W."/>
            <person name="Bruemmer F."/>
            <person name="Labrenz M."/>
            <person name="Spormann A.M."/>
            <person name="Op den Camp H."/>
            <person name="Overmann J."/>
            <person name="Amann R."/>
            <person name="Jetten M.S.M."/>
            <person name="Mascher T."/>
            <person name="Medema M.H."/>
            <person name="Devos D.P."/>
            <person name="Kaster A.-K."/>
            <person name="Ovreas L."/>
            <person name="Rohde M."/>
            <person name="Galperin M.Y."/>
            <person name="Jogler C."/>
        </authorList>
    </citation>
    <scope>NUCLEOTIDE SEQUENCE [LARGE SCALE GENOMIC DNA]</scope>
    <source>
        <strain evidence="4 5">K22_7</strain>
    </source>
</reference>
<protein>
    <submittedName>
        <fullName evidence="4">Beta-1,4-mannooligosaccharide phosphorylase</fullName>
        <ecNumber evidence="4">2.4.1.-</ecNumber>
    </submittedName>
</protein>
<dbReference type="EC" id="2.4.1.-" evidence="4"/>
<evidence type="ECO:0000256" key="3">
    <source>
        <dbReference type="ARBA" id="ARBA00024356"/>
    </source>
</evidence>
<keyword evidence="1 4" id="KW-0328">Glycosyltransferase</keyword>
<dbReference type="AlphaFoldDB" id="A0A517NCN0"/>
<proteinExistence type="inferred from homology"/>
<dbReference type="OrthoDB" id="9759709at2"/>
<name>A0A517NCN0_9BACT</name>
<dbReference type="CDD" id="cd18613">
    <property type="entry name" value="GH130"/>
    <property type="match status" value="1"/>
</dbReference>
<dbReference type="InterPro" id="IPR023296">
    <property type="entry name" value="Glyco_hydro_beta-prop_sf"/>
</dbReference>
<keyword evidence="5" id="KW-1185">Reference proteome</keyword>
<evidence type="ECO:0000256" key="2">
    <source>
        <dbReference type="ARBA" id="ARBA00022679"/>
    </source>
</evidence>
<dbReference type="Pfam" id="PF04041">
    <property type="entry name" value="Glyco_hydro_130"/>
    <property type="match status" value="1"/>
</dbReference>
<dbReference type="Gene3D" id="2.115.10.20">
    <property type="entry name" value="Glycosyl hydrolase domain, family 43"/>
    <property type="match status" value="1"/>
</dbReference>
<accession>A0A517NCN0</accession>
<evidence type="ECO:0000313" key="4">
    <source>
        <dbReference type="EMBL" id="QDT04905.1"/>
    </source>
</evidence>
<dbReference type="GO" id="GO:0016757">
    <property type="term" value="F:glycosyltransferase activity"/>
    <property type="evidence" value="ECO:0007669"/>
    <property type="project" value="UniProtKB-KW"/>
</dbReference>
<dbReference type="Proteomes" id="UP000318538">
    <property type="component" value="Chromosome"/>
</dbReference>
<organism evidence="4 5">
    <name type="scientific">Rubripirellula lacrimiformis</name>
    <dbReference type="NCBI Taxonomy" id="1930273"/>
    <lineage>
        <taxon>Bacteria</taxon>
        <taxon>Pseudomonadati</taxon>
        <taxon>Planctomycetota</taxon>
        <taxon>Planctomycetia</taxon>
        <taxon>Pirellulales</taxon>
        <taxon>Pirellulaceae</taxon>
        <taxon>Rubripirellula</taxon>
    </lineage>
</organism>
<keyword evidence="2 4" id="KW-0808">Transferase</keyword>
<dbReference type="EMBL" id="CP036525">
    <property type="protein sequence ID" value="QDT04905.1"/>
    <property type="molecule type" value="Genomic_DNA"/>
</dbReference>
<evidence type="ECO:0000256" key="1">
    <source>
        <dbReference type="ARBA" id="ARBA00022676"/>
    </source>
</evidence>